<name>A0A1I3MR74_9ACTN</name>
<dbReference type="Gene3D" id="3.30.450.20">
    <property type="entry name" value="PAS domain"/>
    <property type="match status" value="1"/>
</dbReference>
<dbReference type="SMART" id="SM00387">
    <property type="entry name" value="HATPase_c"/>
    <property type="match status" value="1"/>
</dbReference>
<keyword evidence="8" id="KW-0472">Membrane</keyword>
<protein>
    <recommendedName>
        <fullName evidence="3">histidine kinase</fullName>
        <ecNumber evidence="3">2.7.13.3</ecNumber>
    </recommendedName>
</protein>
<evidence type="ECO:0000256" key="4">
    <source>
        <dbReference type="ARBA" id="ARBA00022553"/>
    </source>
</evidence>
<feature type="transmembrane region" description="Helical" evidence="8">
    <location>
        <begin position="52"/>
        <end position="69"/>
    </location>
</feature>
<dbReference type="InterPro" id="IPR036097">
    <property type="entry name" value="HisK_dim/P_sf"/>
</dbReference>
<reference evidence="12 13" key="1">
    <citation type="submission" date="2016-10" db="EMBL/GenBank/DDBJ databases">
        <authorList>
            <person name="de Groot N.N."/>
        </authorList>
    </citation>
    <scope>NUCLEOTIDE SEQUENCE [LARGE SCALE GENOMIC DNA]</scope>
    <source>
        <strain evidence="12 13">CGMCC 1.11156</strain>
    </source>
</reference>
<dbReference type="InterPro" id="IPR035965">
    <property type="entry name" value="PAS-like_dom_sf"/>
</dbReference>
<dbReference type="PRINTS" id="PR00344">
    <property type="entry name" value="BCTRLSENSOR"/>
</dbReference>
<dbReference type="EMBL" id="FOQG01000016">
    <property type="protein sequence ID" value="SFI99459.1"/>
    <property type="molecule type" value="Genomic_DNA"/>
</dbReference>
<dbReference type="PROSITE" id="PS50109">
    <property type="entry name" value="HIS_KIN"/>
    <property type="match status" value="1"/>
</dbReference>
<keyword evidence="13" id="KW-1185">Reference proteome</keyword>
<keyword evidence="4" id="KW-0597">Phosphoprotein</keyword>
<dbReference type="InterPro" id="IPR000014">
    <property type="entry name" value="PAS"/>
</dbReference>
<evidence type="ECO:0000256" key="6">
    <source>
        <dbReference type="ARBA" id="ARBA00022777"/>
    </source>
</evidence>
<dbReference type="Pfam" id="PF00512">
    <property type="entry name" value="HisKA"/>
    <property type="match status" value="1"/>
</dbReference>
<dbReference type="STRING" id="1005945.SAMN05216561_1169"/>
<dbReference type="Proteomes" id="UP000198649">
    <property type="component" value="Unassembled WGS sequence"/>
</dbReference>
<dbReference type="SUPFAM" id="SSF55874">
    <property type="entry name" value="ATPase domain of HSP90 chaperone/DNA topoisomerase II/histidine kinase"/>
    <property type="match status" value="1"/>
</dbReference>
<evidence type="ECO:0000259" key="11">
    <source>
        <dbReference type="PROSITE" id="PS50113"/>
    </source>
</evidence>
<evidence type="ECO:0000259" key="10">
    <source>
        <dbReference type="PROSITE" id="PS50112"/>
    </source>
</evidence>
<keyword evidence="8" id="KW-0812">Transmembrane</keyword>
<dbReference type="InterPro" id="IPR003594">
    <property type="entry name" value="HATPase_dom"/>
</dbReference>
<evidence type="ECO:0000313" key="13">
    <source>
        <dbReference type="Proteomes" id="UP000198649"/>
    </source>
</evidence>
<dbReference type="NCBIfam" id="TIGR00229">
    <property type="entry name" value="sensory_box"/>
    <property type="match status" value="1"/>
</dbReference>
<evidence type="ECO:0000256" key="5">
    <source>
        <dbReference type="ARBA" id="ARBA00022679"/>
    </source>
</evidence>
<feature type="domain" description="Histidine kinase" evidence="9">
    <location>
        <begin position="233"/>
        <end position="453"/>
    </location>
</feature>
<comment type="subcellular location">
    <subcellularLocation>
        <location evidence="2">Cell membrane</location>
    </subcellularLocation>
</comment>
<dbReference type="CDD" id="cd00130">
    <property type="entry name" value="PAS"/>
    <property type="match status" value="1"/>
</dbReference>
<dbReference type="PANTHER" id="PTHR43047">
    <property type="entry name" value="TWO-COMPONENT HISTIDINE PROTEIN KINASE"/>
    <property type="match status" value="1"/>
</dbReference>
<keyword evidence="5" id="KW-0808">Transferase</keyword>
<evidence type="ECO:0000256" key="1">
    <source>
        <dbReference type="ARBA" id="ARBA00000085"/>
    </source>
</evidence>
<feature type="domain" description="PAS" evidence="10">
    <location>
        <begin position="92"/>
        <end position="162"/>
    </location>
</feature>
<feature type="transmembrane region" description="Helical" evidence="8">
    <location>
        <begin position="12"/>
        <end position="32"/>
    </location>
</feature>
<evidence type="ECO:0000313" key="12">
    <source>
        <dbReference type="EMBL" id="SFI99459.1"/>
    </source>
</evidence>
<dbReference type="PANTHER" id="PTHR43047:SF78">
    <property type="entry name" value="SENSORY_REGULATORY PROTEIN RPFC"/>
    <property type="match status" value="1"/>
</dbReference>
<dbReference type="Pfam" id="PF00989">
    <property type="entry name" value="PAS"/>
    <property type="match status" value="1"/>
</dbReference>
<dbReference type="SUPFAM" id="SSF47384">
    <property type="entry name" value="Homodimeric domain of signal transducing histidine kinase"/>
    <property type="match status" value="1"/>
</dbReference>
<evidence type="ECO:0000256" key="2">
    <source>
        <dbReference type="ARBA" id="ARBA00004236"/>
    </source>
</evidence>
<evidence type="ECO:0000259" key="9">
    <source>
        <dbReference type="PROSITE" id="PS50109"/>
    </source>
</evidence>
<dbReference type="GO" id="GO:0005886">
    <property type="term" value="C:plasma membrane"/>
    <property type="evidence" value="ECO:0007669"/>
    <property type="project" value="UniProtKB-SubCell"/>
</dbReference>
<evidence type="ECO:0000256" key="3">
    <source>
        <dbReference type="ARBA" id="ARBA00012438"/>
    </source>
</evidence>
<dbReference type="SUPFAM" id="SSF55785">
    <property type="entry name" value="PYP-like sensor domain (PAS domain)"/>
    <property type="match status" value="1"/>
</dbReference>
<feature type="domain" description="PAC" evidence="11">
    <location>
        <begin position="164"/>
        <end position="215"/>
    </location>
</feature>
<keyword evidence="6" id="KW-0418">Kinase</keyword>
<dbReference type="SMART" id="SM00091">
    <property type="entry name" value="PAS"/>
    <property type="match status" value="1"/>
</dbReference>
<evidence type="ECO:0000256" key="7">
    <source>
        <dbReference type="ARBA" id="ARBA00023012"/>
    </source>
</evidence>
<keyword evidence="7" id="KW-0902">Two-component regulatory system</keyword>
<dbReference type="InterPro" id="IPR036890">
    <property type="entry name" value="HATPase_C_sf"/>
</dbReference>
<dbReference type="PROSITE" id="PS50112">
    <property type="entry name" value="PAS"/>
    <property type="match status" value="1"/>
</dbReference>
<dbReference type="InterPro" id="IPR000700">
    <property type="entry name" value="PAS-assoc_C"/>
</dbReference>
<proteinExistence type="predicted"/>
<dbReference type="InterPro" id="IPR013767">
    <property type="entry name" value="PAS_fold"/>
</dbReference>
<dbReference type="CDD" id="cd16922">
    <property type="entry name" value="HATPase_EvgS-ArcB-TorS-like"/>
    <property type="match status" value="1"/>
</dbReference>
<dbReference type="Gene3D" id="3.30.565.10">
    <property type="entry name" value="Histidine kinase-like ATPase, C-terminal domain"/>
    <property type="match status" value="1"/>
</dbReference>
<dbReference type="AlphaFoldDB" id="A0A1I3MR74"/>
<dbReference type="InterPro" id="IPR005467">
    <property type="entry name" value="His_kinase_dom"/>
</dbReference>
<dbReference type="SMART" id="SM00388">
    <property type="entry name" value="HisKA"/>
    <property type="match status" value="1"/>
</dbReference>
<comment type="catalytic activity">
    <reaction evidence="1">
        <text>ATP + protein L-histidine = ADP + protein N-phospho-L-histidine.</text>
        <dbReference type="EC" id="2.7.13.3"/>
    </reaction>
</comment>
<dbReference type="InterPro" id="IPR003661">
    <property type="entry name" value="HisK_dim/P_dom"/>
</dbReference>
<sequence length="472" mass="51020">MTTTAPSQRPHLWEVGLVLLAMAATFVVSVATNLAEVRGRWLLRNEGDNVDELVFTGVVGMVGFAIIAWRRSRLLGRELDRGARIDRALRETTERYRSLFDYHPSAVFSLDLEGRFTSVNAAAEQISGYRAAELVGTSFPDLLLPDELETMLLTFSLLVAREPQRFEVGFHLKNGTTVDLRITGLPIIVGEQVVGVYGIAEDVTEQNLMQTALDEARRAAEEASNAKSLFLATMSHEIRTPLTSVLAAVEVLAADDLDPGQRHLTDIMDRQGRSLLRLVEEVLDFSRIEAGAIELEDVDLDLAALVAESVAHHAPTAEAKGLTLDVTLDPELPLGLSGDAARLGQVLSNLVGNAVKFTDAGWVRVRVSQVPGPRPTILRFTVADSGIGFTADQHDGLFDSFQQADSSITRRFGGTGLGLAICRQLVTAMGGTIDVQSTPGTGSTFTVTVPLERRTNGSGDARVAGITYRESV</sequence>
<accession>A0A1I3MR74</accession>
<gene>
    <name evidence="12" type="ORF">SAMN05216561_1169</name>
</gene>
<dbReference type="RefSeq" id="WP_170259202.1">
    <property type="nucleotide sequence ID" value="NZ_BKAF01000018.1"/>
</dbReference>
<dbReference type="FunFam" id="3.30.565.10:FF:000078">
    <property type="entry name" value="Two-component sensor histidine kinase"/>
    <property type="match status" value="1"/>
</dbReference>
<organism evidence="12 13">
    <name type="scientific">Nocardioides psychrotolerans</name>
    <dbReference type="NCBI Taxonomy" id="1005945"/>
    <lineage>
        <taxon>Bacteria</taxon>
        <taxon>Bacillati</taxon>
        <taxon>Actinomycetota</taxon>
        <taxon>Actinomycetes</taxon>
        <taxon>Propionibacteriales</taxon>
        <taxon>Nocardioidaceae</taxon>
        <taxon>Nocardioides</taxon>
    </lineage>
</organism>
<dbReference type="EC" id="2.7.13.3" evidence="3"/>
<dbReference type="Pfam" id="PF02518">
    <property type="entry name" value="HATPase_c"/>
    <property type="match status" value="1"/>
</dbReference>
<dbReference type="GO" id="GO:0006355">
    <property type="term" value="P:regulation of DNA-templated transcription"/>
    <property type="evidence" value="ECO:0007669"/>
    <property type="project" value="InterPro"/>
</dbReference>
<dbReference type="Gene3D" id="1.10.287.130">
    <property type="match status" value="1"/>
</dbReference>
<evidence type="ECO:0000256" key="8">
    <source>
        <dbReference type="SAM" id="Phobius"/>
    </source>
</evidence>
<dbReference type="GO" id="GO:0000155">
    <property type="term" value="F:phosphorelay sensor kinase activity"/>
    <property type="evidence" value="ECO:0007669"/>
    <property type="project" value="InterPro"/>
</dbReference>
<dbReference type="InterPro" id="IPR004358">
    <property type="entry name" value="Sig_transdc_His_kin-like_C"/>
</dbReference>
<keyword evidence="8" id="KW-1133">Transmembrane helix</keyword>
<dbReference type="CDD" id="cd00082">
    <property type="entry name" value="HisKA"/>
    <property type="match status" value="1"/>
</dbReference>
<dbReference type="PROSITE" id="PS50113">
    <property type="entry name" value="PAC"/>
    <property type="match status" value="1"/>
</dbReference>